<dbReference type="Gene3D" id="3.40.309.10">
    <property type="entry name" value="Aldehyde Dehydrogenase, Chain A, domain 2"/>
    <property type="match status" value="1"/>
</dbReference>
<keyword evidence="2 4" id="KW-0560">Oxidoreductase</keyword>
<evidence type="ECO:0000256" key="1">
    <source>
        <dbReference type="ARBA" id="ARBA00009986"/>
    </source>
</evidence>
<dbReference type="InterPro" id="IPR029510">
    <property type="entry name" value="Ald_DH_CS_GLU"/>
</dbReference>
<protein>
    <submittedName>
        <fullName evidence="6">Betaine-aldehyde dehydrogenase</fullName>
    </submittedName>
</protein>
<dbReference type="RefSeq" id="WP_095698230.1">
    <property type="nucleotide sequence ID" value="NZ_CP016782.1"/>
</dbReference>
<dbReference type="OrthoDB" id="6882680at2"/>
<dbReference type="InterPro" id="IPR015590">
    <property type="entry name" value="Aldehyde_DH_dom"/>
</dbReference>
<reference evidence="6 7" key="1">
    <citation type="submission" date="2016-07" db="EMBL/GenBank/DDBJ databases">
        <title>High microdiversification within the ubiquitous acI lineage of Actinobacteria.</title>
        <authorList>
            <person name="Neuenschwander S.M."/>
            <person name="Salcher M."/>
            <person name="Ghai R."/>
            <person name="Pernthaler J."/>
        </authorList>
    </citation>
    <scope>NUCLEOTIDE SEQUENCE [LARGE SCALE GENOMIC DNA]</scope>
    <source>
        <strain evidence="6">MMS-VB-114</strain>
    </source>
</reference>
<evidence type="ECO:0000256" key="3">
    <source>
        <dbReference type="PROSITE-ProRule" id="PRU10007"/>
    </source>
</evidence>
<dbReference type="InterPro" id="IPR016162">
    <property type="entry name" value="Ald_DH_N"/>
</dbReference>
<evidence type="ECO:0000256" key="2">
    <source>
        <dbReference type="ARBA" id="ARBA00023002"/>
    </source>
</evidence>
<dbReference type="FunFam" id="3.40.605.10:FF:000007">
    <property type="entry name" value="NAD/NADP-dependent betaine aldehyde dehydrogenase"/>
    <property type="match status" value="1"/>
</dbReference>
<proteinExistence type="inferred from homology"/>
<dbReference type="Proteomes" id="UP000217221">
    <property type="component" value="Chromosome"/>
</dbReference>
<keyword evidence="7" id="KW-1185">Reference proteome</keyword>
<dbReference type="PANTHER" id="PTHR11699">
    <property type="entry name" value="ALDEHYDE DEHYDROGENASE-RELATED"/>
    <property type="match status" value="1"/>
</dbReference>
<dbReference type="EMBL" id="CP016782">
    <property type="protein sequence ID" value="ASY27930.1"/>
    <property type="molecule type" value="Genomic_DNA"/>
</dbReference>
<dbReference type="Gene3D" id="3.40.605.10">
    <property type="entry name" value="Aldehyde Dehydrogenase, Chain A, domain 1"/>
    <property type="match status" value="1"/>
</dbReference>
<accession>A0A249LFM9</accession>
<name>A0A249LFM9_9ACTN</name>
<dbReference type="PROSITE" id="PS00687">
    <property type="entry name" value="ALDEHYDE_DEHYDR_GLU"/>
    <property type="match status" value="1"/>
</dbReference>
<evidence type="ECO:0000259" key="5">
    <source>
        <dbReference type="Pfam" id="PF00171"/>
    </source>
</evidence>
<dbReference type="Pfam" id="PF00171">
    <property type="entry name" value="Aldedh"/>
    <property type="match status" value="1"/>
</dbReference>
<organism evidence="6 7">
    <name type="scientific">Candidatus Planktophila limnetica</name>
    <dbReference type="NCBI Taxonomy" id="573600"/>
    <lineage>
        <taxon>Bacteria</taxon>
        <taxon>Bacillati</taxon>
        <taxon>Actinomycetota</taxon>
        <taxon>Actinomycetes</taxon>
        <taxon>Candidatus Nanopelagicales</taxon>
        <taxon>Candidatus Nanopelagicaceae</taxon>
        <taxon>Candidatus Planktophila</taxon>
    </lineage>
</organism>
<dbReference type="KEGG" id="plim:PHILAsVB114_04715"/>
<sequence length="486" mass="51170">MTTHSAYINGEYVTGKGAPITLVNPAKPSDTLQYAAATTSDLESAITGAKAAYKHWSQLTPAVRSAALLKFADAIAVDSAKLTELEVRESGKPVAVFRDGELPFAVDNLKYFAAAARSLDGTGAGVLSEGYTSMLIKRPIGIVGSIAPWNFPLIMAIWKFGPALAAGNAVILKPAPSTPSTALRMAELAVQSGLPKGLLNVLSGDDDLGKALVAHNDIAMISVTGATTTGQAIMAEASKTTKRLHLELGGKAPAIVFEDADIKAMAHALAMGSTYNTGQDCTAATRIYVHTSKFDAAVKELTSVMSSIKYGDPQDPSSDIGPLISAEHRTRVHSFVENAKSAGATIHTGGFIPDIDGFYYPPTLITDAKQNSEAVQKEIFGPVVVVLPFSTEDEAISLANDCAYGLASSVWTTDVARAMRVTHQLEVGVTWINDHLPIASEAPHGGVKGSGFGKDMSAESVAEYSVTRHIMIKHAQTEAKDSFRPA</sequence>
<dbReference type="NCBIfam" id="NF010000">
    <property type="entry name" value="PRK13473.1"/>
    <property type="match status" value="1"/>
</dbReference>
<dbReference type="InterPro" id="IPR016163">
    <property type="entry name" value="Ald_DH_C"/>
</dbReference>
<feature type="domain" description="Aldehyde dehydrogenase" evidence="5">
    <location>
        <begin position="14"/>
        <end position="470"/>
    </location>
</feature>
<dbReference type="GO" id="GO:0016620">
    <property type="term" value="F:oxidoreductase activity, acting on the aldehyde or oxo group of donors, NAD or NADP as acceptor"/>
    <property type="evidence" value="ECO:0007669"/>
    <property type="project" value="InterPro"/>
</dbReference>
<evidence type="ECO:0000256" key="4">
    <source>
        <dbReference type="RuleBase" id="RU003345"/>
    </source>
</evidence>
<evidence type="ECO:0000313" key="6">
    <source>
        <dbReference type="EMBL" id="ASY27930.1"/>
    </source>
</evidence>
<dbReference type="AlphaFoldDB" id="A0A249LFM9"/>
<dbReference type="InterPro" id="IPR016161">
    <property type="entry name" value="Ald_DH/histidinol_DH"/>
</dbReference>
<dbReference type="SUPFAM" id="SSF53720">
    <property type="entry name" value="ALDH-like"/>
    <property type="match status" value="1"/>
</dbReference>
<comment type="similarity">
    <text evidence="1 4">Belongs to the aldehyde dehydrogenase family.</text>
</comment>
<feature type="active site" evidence="3">
    <location>
        <position position="247"/>
    </location>
</feature>
<dbReference type="FunFam" id="3.40.309.10:FF:000009">
    <property type="entry name" value="Aldehyde dehydrogenase A"/>
    <property type="match status" value="1"/>
</dbReference>
<evidence type="ECO:0000313" key="7">
    <source>
        <dbReference type="Proteomes" id="UP000217221"/>
    </source>
</evidence>
<gene>
    <name evidence="6" type="ORF">PHILAsVB114_04715</name>
</gene>